<gene>
    <name evidence="2" type="ORF">DW2_17370</name>
</gene>
<feature type="compositionally biased region" description="Basic and acidic residues" evidence="1">
    <location>
        <begin position="459"/>
        <end position="469"/>
    </location>
</feature>
<organism evidence="2 3">
    <name type="scientific">Thioclava atlantica</name>
    <dbReference type="NCBI Taxonomy" id="1317124"/>
    <lineage>
        <taxon>Bacteria</taxon>
        <taxon>Pseudomonadati</taxon>
        <taxon>Pseudomonadota</taxon>
        <taxon>Alphaproteobacteria</taxon>
        <taxon>Rhodobacterales</taxon>
        <taxon>Paracoccaceae</taxon>
        <taxon>Thioclava</taxon>
    </lineage>
</organism>
<dbReference type="eggNOG" id="ENOG502ZA2F">
    <property type="taxonomic scope" value="Bacteria"/>
</dbReference>
<evidence type="ECO:0000256" key="1">
    <source>
        <dbReference type="SAM" id="MobiDB-lite"/>
    </source>
</evidence>
<name>A0A085TSB3_9RHOB</name>
<dbReference type="PATRIC" id="fig|1317124.6.peg.3501"/>
<evidence type="ECO:0000313" key="3">
    <source>
        <dbReference type="Proteomes" id="UP000028607"/>
    </source>
</evidence>
<proteinExistence type="predicted"/>
<dbReference type="STRING" id="1317124.DW2_17370"/>
<sequence length="488" mass="54446">MWDDFLHELPVLVPETREQLLRLVGAAPTVQRLGLQDYVLARFEGQNGPQWLDRQPIEQAVRATEMLGAVLAFGPKAKPGGLTMLDWAKAGELGWQYVRCGEHGVRRALTELQEAAKGRGRDWLSRSAVFGMLYRWLASSKQRKDPGEIREVLRRHIVETMDVAPGEVVLGQEVRTPRLSSVTTLSKVDRVNALTLRDVLIARGVLDCHAASRTCSELLVDTKKGRQATYAIRCAVPVTCVGEILNASRPMVSTLIEIGALSQVRLDGEARGKLSRSIDAREIHDLLNRLGNLVPRVVDRIPPGMATISECLERSRLTNERVLRRLLARRIRRVFRLANVKGFKGLVLDPKEFATSDNLPQPGMSLEMAMVVLGLTRAAINSLTREREGGALLEAIDAPDRYGKWVLPGALYEFRKHFVLGHKLELEYHIKRSAAKSLLDKHGIEPLFKPREIGTTIYRRGDTPRRTKQEAQGTQGREGSPQSQGVAL</sequence>
<keyword evidence="3" id="KW-1185">Reference proteome</keyword>
<dbReference type="EMBL" id="AQRC01000017">
    <property type="protein sequence ID" value="KFE33610.1"/>
    <property type="molecule type" value="Genomic_DNA"/>
</dbReference>
<feature type="compositionally biased region" description="Polar residues" evidence="1">
    <location>
        <begin position="470"/>
        <end position="488"/>
    </location>
</feature>
<evidence type="ECO:0000313" key="2">
    <source>
        <dbReference type="EMBL" id="KFE33610.1"/>
    </source>
</evidence>
<dbReference type="AlphaFoldDB" id="A0A085TSB3"/>
<accession>A0A085TSB3</accession>
<reference evidence="2 3" key="2">
    <citation type="journal article" date="2015" name="Antonie Van Leeuwenhoek">
        <title>Thioclava indica sp. nov., isolated from surface seawater of the Indian Ocean.</title>
        <authorList>
            <person name="Liu Y."/>
            <person name="Lai Q."/>
            <person name="Du J."/>
            <person name="Xu H."/>
            <person name="Jiang L."/>
            <person name="Shao Z."/>
        </authorList>
    </citation>
    <scope>NUCLEOTIDE SEQUENCE [LARGE SCALE GENOMIC DNA]</scope>
    <source>
        <strain evidence="2 3">13D2W-2</strain>
    </source>
</reference>
<reference evidence="3" key="1">
    <citation type="submission" date="2013-04" db="EMBL/GenBank/DDBJ databases">
        <title>Thioclava sp. 13D2W-2 Genome Sequencing.</title>
        <authorList>
            <person name="Lai Q."/>
            <person name="Li G."/>
            <person name="Shao Z."/>
        </authorList>
    </citation>
    <scope>NUCLEOTIDE SEQUENCE [LARGE SCALE GENOMIC DNA]</scope>
    <source>
        <strain evidence="3">13D2W-2</strain>
    </source>
</reference>
<protein>
    <submittedName>
        <fullName evidence="2">Uncharacterized protein</fullName>
    </submittedName>
</protein>
<dbReference type="Proteomes" id="UP000028607">
    <property type="component" value="Unassembled WGS sequence"/>
</dbReference>
<feature type="region of interest" description="Disordered" evidence="1">
    <location>
        <begin position="455"/>
        <end position="488"/>
    </location>
</feature>
<comment type="caution">
    <text evidence="2">The sequence shown here is derived from an EMBL/GenBank/DDBJ whole genome shotgun (WGS) entry which is preliminary data.</text>
</comment>